<feature type="transmembrane region" description="Helical" evidence="5">
    <location>
        <begin position="202"/>
        <end position="221"/>
    </location>
</feature>
<evidence type="ECO:0000256" key="2">
    <source>
        <dbReference type="ARBA" id="ARBA00022692"/>
    </source>
</evidence>
<feature type="transmembrane region" description="Helical" evidence="5">
    <location>
        <begin position="140"/>
        <end position="161"/>
    </location>
</feature>
<dbReference type="AlphaFoldDB" id="A0A1J5TN69"/>
<evidence type="ECO:0000313" key="8">
    <source>
        <dbReference type="Proteomes" id="UP000183686"/>
    </source>
</evidence>
<dbReference type="Gene3D" id="1.20.1540.10">
    <property type="entry name" value="Rhomboid-like"/>
    <property type="match status" value="1"/>
</dbReference>
<comment type="caution">
    <text evidence="7">The sequence shown here is derived from an EMBL/GenBank/DDBJ whole genome shotgun (WGS) entry which is preliminary data.</text>
</comment>
<feature type="domain" description="Peptidase S54 rhomboid" evidence="6">
    <location>
        <begin position="72"/>
        <end position="221"/>
    </location>
</feature>
<feature type="transmembrane region" description="Helical" evidence="5">
    <location>
        <begin position="113"/>
        <end position="134"/>
    </location>
</feature>
<name>A0A1J5TN69_9ARCH</name>
<dbReference type="Proteomes" id="UP000183686">
    <property type="component" value="Unassembled WGS sequence"/>
</dbReference>
<evidence type="ECO:0000259" key="6">
    <source>
        <dbReference type="Pfam" id="PF01694"/>
    </source>
</evidence>
<dbReference type="GO" id="GO:0004252">
    <property type="term" value="F:serine-type endopeptidase activity"/>
    <property type="evidence" value="ECO:0007669"/>
    <property type="project" value="InterPro"/>
</dbReference>
<feature type="transmembrane region" description="Helical" evidence="5">
    <location>
        <begin position="6"/>
        <end position="24"/>
    </location>
</feature>
<dbReference type="SUPFAM" id="SSF144091">
    <property type="entry name" value="Rhomboid-like"/>
    <property type="match status" value="1"/>
</dbReference>
<feature type="transmembrane region" description="Helical" evidence="5">
    <location>
        <begin position="31"/>
        <end position="48"/>
    </location>
</feature>
<gene>
    <name evidence="7" type="ORF">BEU02_01405</name>
</gene>
<protein>
    <recommendedName>
        <fullName evidence="6">Peptidase S54 rhomboid domain-containing protein</fullName>
    </recommendedName>
</protein>
<proteinExistence type="predicted"/>
<dbReference type="PANTHER" id="PTHR43731">
    <property type="entry name" value="RHOMBOID PROTEASE"/>
    <property type="match status" value="1"/>
</dbReference>
<dbReference type="Pfam" id="PF01694">
    <property type="entry name" value="Rhomboid"/>
    <property type="match status" value="1"/>
</dbReference>
<feature type="transmembrane region" description="Helical" evidence="5">
    <location>
        <begin position="73"/>
        <end position="101"/>
    </location>
</feature>
<dbReference type="InterPro" id="IPR050925">
    <property type="entry name" value="Rhomboid_protease_S54"/>
</dbReference>
<keyword evidence="4 5" id="KW-0472">Membrane</keyword>
<feature type="transmembrane region" description="Helical" evidence="5">
    <location>
        <begin position="173"/>
        <end position="196"/>
    </location>
</feature>
<evidence type="ECO:0000256" key="3">
    <source>
        <dbReference type="ARBA" id="ARBA00022989"/>
    </source>
</evidence>
<accession>A0A1J5TN69</accession>
<sequence>MAIGTLVLLIVGLLVSYYCLRNQFMVSQSLVFINFSIFASWWIIYLLYPEQGVEAIIDLGFKSQYLAEPQFRLVSIITAMFMHGGSMHILMNMLVLILLGVPFEERIGSRSFILIYFISGILGSLITGSVSVFNSEGLNTLNIGASGAVFGIMGGFALLYPRDEIPMLLGPIFLHRVPVILATIVFVAMETFYVGMNTQDGIGHGTHMASFIAGVFLSPLFPKKAISVKQSLKIDEVYLTKLYEKSKKGKYELDMLKAADEPELQSAWLETFLEKQVCLECTNGLDSKGKCLHCNTN</sequence>
<keyword evidence="3 5" id="KW-1133">Transmembrane helix</keyword>
<reference evidence="7 8" key="1">
    <citation type="submission" date="2016-08" db="EMBL/GenBank/DDBJ databases">
        <title>New Insights into Marine Group III Euryarchaeota, from dark to light.</title>
        <authorList>
            <person name="Haro-Moreno J.M."/>
            <person name="Rodriguez-Valera F."/>
            <person name="Lopez-Garcia P."/>
            <person name="Moreira D."/>
            <person name="Martin-Cuadrado A.B."/>
        </authorList>
    </citation>
    <scope>NUCLEOTIDE SEQUENCE [LARGE SCALE GENOMIC DNA]</scope>
    <source>
        <strain evidence="7">CG-Epi5</strain>
    </source>
</reference>
<keyword evidence="2 5" id="KW-0812">Transmembrane</keyword>
<dbReference type="InterPro" id="IPR035952">
    <property type="entry name" value="Rhomboid-like_sf"/>
</dbReference>
<dbReference type="EMBL" id="MIYW01000007">
    <property type="protein sequence ID" value="OIR22367.1"/>
    <property type="molecule type" value="Genomic_DNA"/>
</dbReference>
<evidence type="ECO:0000256" key="4">
    <source>
        <dbReference type="ARBA" id="ARBA00023136"/>
    </source>
</evidence>
<evidence type="ECO:0000256" key="5">
    <source>
        <dbReference type="SAM" id="Phobius"/>
    </source>
</evidence>
<organism evidence="7 8">
    <name type="scientific">Marine Group III euryarchaeote CG-Epi5</name>
    <dbReference type="NCBI Taxonomy" id="1888999"/>
    <lineage>
        <taxon>Archaea</taxon>
        <taxon>Methanobacteriati</taxon>
        <taxon>Thermoplasmatota</taxon>
        <taxon>Thermoplasmata</taxon>
        <taxon>Candidatus Thermoprofundales</taxon>
    </lineage>
</organism>
<comment type="subcellular location">
    <subcellularLocation>
        <location evidence="1">Membrane</location>
        <topology evidence="1">Multi-pass membrane protein</topology>
    </subcellularLocation>
</comment>
<dbReference type="PANTHER" id="PTHR43731:SF26">
    <property type="entry name" value="RHOMBOID-LIKE PROTEIN 10, CHLOROPLASTIC"/>
    <property type="match status" value="1"/>
</dbReference>
<evidence type="ECO:0000256" key="1">
    <source>
        <dbReference type="ARBA" id="ARBA00004141"/>
    </source>
</evidence>
<dbReference type="InterPro" id="IPR022764">
    <property type="entry name" value="Peptidase_S54_rhomboid_dom"/>
</dbReference>
<dbReference type="GO" id="GO:0016020">
    <property type="term" value="C:membrane"/>
    <property type="evidence" value="ECO:0007669"/>
    <property type="project" value="UniProtKB-SubCell"/>
</dbReference>
<evidence type="ECO:0000313" key="7">
    <source>
        <dbReference type="EMBL" id="OIR22367.1"/>
    </source>
</evidence>